<dbReference type="CDD" id="cd04182">
    <property type="entry name" value="GT_2_like_f"/>
    <property type="match status" value="1"/>
</dbReference>
<dbReference type="PANTHER" id="PTHR43777">
    <property type="entry name" value="MOLYBDENUM COFACTOR CYTIDYLYLTRANSFERASE"/>
    <property type="match status" value="1"/>
</dbReference>
<dbReference type="Proteomes" id="UP000249165">
    <property type="component" value="Unassembled WGS sequence"/>
</dbReference>
<dbReference type="InterPro" id="IPR025877">
    <property type="entry name" value="MobA-like_NTP_Trfase"/>
</dbReference>
<keyword evidence="3" id="KW-0548">Nucleotidyltransferase</keyword>
<dbReference type="OrthoDB" id="9779263at2"/>
<reference evidence="3 4" key="1">
    <citation type="submission" date="2018-06" db="EMBL/GenBank/DDBJ databases">
        <title>Genomic Encyclopedia of Archaeal and Bacterial Type Strains, Phase II (KMG-II): from individual species to whole genera.</title>
        <authorList>
            <person name="Goeker M."/>
        </authorList>
    </citation>
    <scope>NUCLEOTIDE SEQUENCE [LARGE SCALE GENOMIC DNA]</scope>
    <source>
        <strain evidence="3 4">DSM 22011</strain>
    </source>
</reference>
<evidence type="ECO:0000313" key="3">
    <source>
        <dbReference type="EMBL" id="RAK20261.1"/>
    </source>
</evidence>
<evidence type="ECO:0000259" key="2">
    <source>
        <dbReference type="Pfam" id="PF12804"/>
    </source>
</evidence>
<evidence type="ECO:0000256" key="1">
    <source>
        <dbReference type="ARBA" id="ARBA00022842"/>
    </source>
</evidence>
<keyword evidence="3" id="KW-0808">Transferase</keyword>
<dbReference type="AlphaFoldDB" id="A0A327YIH5"/>
<protein>
    <submittedName>
        <fullName evidence="3">CTP:molybdopterin cytidylyltransferase MocA</fullName>
    </submittedName>
</protein>
<dbReference type="RefSeq" id="WP_111549860.1">
    <property type="nucleotide sequence ID" value="NZ_LIGL01000005.1"/>
</dbReference>
<keyword evidence="4" id="KW-1185">Reference proteome</keyword>
<name>A0A327YIH5_9RHOB</name>
<comment type="caution">
    <text evidence="3">The sequence shown here is derived from an EMBL/GenBank/DDBJ whole genome shotgun (WGS) entry which is preliminary data.</text>
</comment>
<organism evidence="3 4">
    <name type="scientific">Salipiger aestuarii</name>
    <dbReference type="NCBI Taxonomy" id="568098"/>
    <lineage>
        <taxon>Bacteria</taxon>
        <taxon>Pseudomonadati</taxon>
        <taxon>Pseudomonadota</taxon>
        <taxon>Alphaproteobacteria</taxon>
        <taxon>Rhodobacterales</taxon>
        <taxon>Roseobacteraceae</taxon>
        <taxon>Salipiger</taxon>
    </lineage>
</organism>
<dbReference type="EMBL" id="QLMG01000006">
    <property type="protein sequence ID" value="RAK20261.1"/>
    <property type="molecule type" value="Genomic_DNA"/>
</dbReference>
<dbReference type="Gene3D" id="3.90.550.10">
    <property type="entry name" value="Spore Coat Polysaccharide Biosynthesis Protein SpsA, Chain A"/>
    <property type="match status" value="1"/>
</dbReference>
<gene>
    <name evidence="3" type="ORF">ATI53_100639</name>
</gene>
<dbReference type="Pfam" id="PF12804">
    <property type="entry name" value="NTP_transf_3"/>
    <property type="match status" value="1"/>
</dbReference>
<proteinExistence type="predicted"/>
<feature type="domain" description="MobA-like NTP transferase" evidence="2">
    <location>
        <begin position="7"/>
        <end position="167"/>
    </location>
</feature>
<keyword evidence="1" id="KW-0460">Magnesium</keyword>
<dbReference type="InterPro" id="IPR029044">
    <property type="entry name" value="Nucleotide-diphossugar_trans"/>
</dbReference>
<dbReference type="SUPFAM" id="SSF53448">
    <property type="entry name" value="Nucleotide-diphospho-sugar transferases"/>
    <property type="match status" value="1"/>
</dbReference>
<dbReference type="PANTHER" id="PTHR43777:SF1">
    <property type="entry name" value="MOLYBDENUM COFACTOR CYTIDYLYLTRANSFERASE"/>
    <property type="match status" value="1"/>
</dbReference>
<accession>A0A327YIH5</accession>
<sequence length="203" mass="21426">MGGIAILIPAAGASRRMRGTDKLLIDVGGKPLLRRQAEAALAAANHVCVAIPGHDHPRAATLAGLPVQVVEVPDAALGMSSSFRRGVVLMPNGLEAIMVLPADMPDIDADDLRVVIDGYRRSPRPVLVQATAEDGSPGHPVLFPSDCFPALVALTGDHGAKGVLTANTHRLRQVALPGQRALTDLDTPEAWARWQARRKQAAE</sequence>
<dbReference type="GO" id="GO:0016779">
    <property type="term" value="F:nucleotidyltransferase activity"/>
    <property type="evidence" value="ECO:0007669"/>
    <property type="project" value="UniProtKB-KW"/>
</dbReference>
<evidence type="ECO:0000313" key="4">
    <source>
        <dbReference type="Proteomes" id="UP000249165"/>
    </source>
</evidence>